<evidence type="ECO:0000256" key="2">
    <source>
        <dbReference type="ARBA" id="ARBA00022475"/>
    </source>
</evidence>
<feature type="transmembrane region" description="Helical" evidence="6">
    <location>
        <begin position="281"/>
        <end position="303"/>
    </location>
</feature>
<dbReference type="CDD" id="cd06581">
    <property type="entry name" value="TM_PBP1_LivM_like"/>
    <property type="match status" value="1"/>
</dbReference>
<keyword evidence="4 6" id="KW-1133">Transmembrane helix</keyword>
<dbReference type="RefSeq" id="WP_128466833.1">
    <property type="nucleotide sequence ID" value="NZ_CP035108.1"/>
</dbReference>
<dbReference type="GO" id="GO:0015658">
    <property type="term" value="F:branched-chain amino acid transmembrane transporter activity"/>
    <property type="evidence" value="ECO:0007669"/>
    <property type="project" value="InterPro"/>
</dbReference>
<evidence type="ECO:0000313" key="8">
    <source>
        <dbReference type="Proteomes" id="UP000287502"/>
    </source>
</evidence>
<feature type="transmembrane region" description="Helical" evidence="6">
    <location>
        <begin position="244"/>
        <end position="269"/>
    </location>
</feature>
<proteinExistence type="predicted"/>
<keyword evidence="5 6" id="KW-0472">Membrane</keyword>
<dbReference type="InterPro" id="IPR001851">
    <property type="entry name" value="ABC_transp_permease"/>
</dbReference>
<evidence type="ECO:0000256" key="3">
    <source>
        <dbReference type="ARBA" id="ARBA00022692"/>
    </source>
</evidence>
<gene>
    <name evidence="7" type="ORF">EP073_09075</name>
</gene>
<dbReference type="AlphaFoldDB" id="A0A3R5XY20"/>
<dbReference type="InterPro" id="IPR043428">
    <property type="entry name" value="LivM-like"/>
</dbReference>
<name>A0A3R5XY20_9BACT</name>
<evidence type="ECO:0000256" key="4">
    <source>
        <dbReference type="ARBA" id="ARBA00022989"/>
    </source>
</evidence>
<feature type="transmembrane region" description="Helical" evidence="6">
    <location>
        <begin position="110"/>
        <end position="126"/>
    </location>
</feature>
<evidence type="ECO:0000256" key="1">
    <source>
        <dbReference type="ARBA" id="ARBA00004651"/>
    </source>
</evidence>
<sequence length="313" mass="33606">MRKINPFPALLAAVALAVLGFTVDNEYYLGVAVIIMIHSLNATGLNILLGYTGIISIGQAAFFGLGAYISGVLSATYGWNPLMTFPVSFAGSFIIAYVIGWPVLRLHGHYLAMATLGFGMIVYILMNEMDFITGGPSGLMGIGDIEFLGLYFGLDQAYFVLMSVYFVIVLFLLELFDKSFLHYKLKFIKSSESASNSYGLDTVQTKLLVFAFVAGFTALNGSLYAFFAHFISPVSFSLKYSIELVAMATVGGLGYITGGVIGAVILGLVPELFASAEDYEMLIYGGLLAVCVMFVPGGIAGTLSGLRKKNVRS</sequence>
<protein>
    <submittedName>
        <fullName evidence="7">Branched-chain amino acid ABC transporter permease</fullName>
    </submittedName>
</protein>
<feature type="transmembrane region" description="Helical" evidence="6">
    <location>
        <begin position="85"/>
        <end position="103"/>
    </location>
</feature>
<dbReference type="PANTHER" id="PTHR30482">
    <property type="entry name" value="HIGH-AFFINITY BRANCHED-CHAIN AMINO ACID TRANSPORT SYSTEM PERMEASE"/>
    <property type="match status" value="1"/>
</dbReference>
<evidence type="ECO:0000313" key="7">
    <source>
        <dbReference type="EMBL" id="QAR33547.1"/>
    </source>
</evidence>
<evidence type="ECO:0000256" key="5">
    <source>
        <dbReference type="ARBA" id="ARBA00023136"/>
    </source>
</evidence>
<dbReference type="Pfam" id="PF02653">
    <property type="entry name" value="BPD_transp_2"/>
    <property type="match status" value="1"/>
</dbReference>
<organism evidence="7 8">
    <name type="scientific">Geovibrio thiophilus</name>
    <dbReference type="NCBI Taxonomy" id="139438"/>
    <lineage>
        <taxon>Bacteria</taxon>
        <taxon>Pseudomonadati</taxon>
        <taxon>Deferribacterota</taxon>
        <taxon>Deferribacteres</taxon>
        <taxon>Deferribacterales</taxon>
        <taxon>Geovibrionaceae</taxon>
        <taxon>Geovibrio</taxon>
    </lineage>
</organism>
<dbReference type="Proteomes" id="UP000287502">
    <property type="component" value="Chromosome"/>
</dbReference>
<dbReference type="PANTHER" id="PTHR30482:SF18">
    <property type="entry name" value="BRANCHED AMINO ACID TRANSPORT SYSTEM PERMEASE"/>
    <property type="match status" value="1"/>
</dbReference>
<feature type="transmembrane region" description="Helical" evidence="6">
    <location>
        <begin position="207"/>
        <end position="232"/>
    </location>
</feature>
<keyword evidence="3 6" id="KW-0812">Transmembrane</keyword>
<dbReference type="EMBL" id="CP035108">
    <property type="protein sequence ID" value="QAR33547.1"/>
    <property type="molecule type" value="Genomic_DNA"/>
</dbReference>
<evidence type="ECO:0000256" key="6">
    <source>
        <dbReference type="SAM" id="Phobius"/>
    </source>
</evidence>
<reference evidence="7 8" key="1">
    <citation type="submission" date="2019-01" db="EMBL/GenBank/DDBJ databases">
        <title>Geovibrio thiophilus DSM 11263, complete genome.</title>
        <authorList>
            <person name="Spring S."/>
            <person name="Bunk B."/>
            <person name="Sproer C."/>
        </authorList>
    </citation>
    <scope>NUCLEOTIDE SEQUENCE [LARGE SCALE GENOMIC DNA]</scope>
    <source>
        <strain evidence="7 8">DSM 11263</strain>
    </source>
</reference>
<keyword evidence="2" id="KW-1003">Cell membrane</keyword>
<dbReference type="GO" id="GO:0005886">
    <property type="term" value="C:plasma membrane"/>
    <property type="evidence" value="ECO:0007669"/>
    <property type="project" value="UniProtKB-SubCell"/>
</dbReference>
<feature type="transmembrane region" description="Helical" evidence="6">
    <location>
        <begin position="61"/>
        <end position="79"/>
    </location>
</feature>
<feature type="transmembrane region" description="Helical" evidence="6">
    <location>
        <begin position="157"/>
        <end position="176"/>
    </location>
</feature>
<accession>A0A3R5XY20</accession>
<keyword evidence="8" id="KW-1185">Reference proteome</keyword>
<feature type="transmembrane region" description="Helical" evidence="6">
    <location>
        <begin position="30"/>
        <end position="49"/>
    </location>
</feature>
<dbReference type="OrthoDB" id="9780757at2"/>
<dbReference type="KEGG" id="gtl:EP073_09075"/>
<comment type="subcellular location">
    <subcellularLocation>
        <location evidence="1">Cell membrane</location>
        <topology evidence="1">Multi-pass membrane protein</topology>
    </subcellularLocation>
</comment>